<dbReference type="RefSeq" id="WP_110045966.1">
    <property type="nucleotide sequence ID" value="NZ_CP054613.1"/>
</dbReference>
<keyword evidence="2" id="KW-1185">Reference proteome</keyword>
<dbReference type="Pfam" id="PF06152">
    <property type="entry name" value="Phage_min_cap2"/>
    <property type="match status" value="1"/>
</dbReference>
<dbReference type="GO" id="GO:0005198">
    <property type="term" value="F:structural molecule activity"/>
    <property type="evidence" value="ECO:0007669"/>
    <property type="project" value="InterPro"/>
</dbReference>
<proteinExistence type="predicted"/>
<evidence type="ECO:0000313" key="2">
    <source>
        <dbReference type="Proteomes" id="UP000246635"/>
    </source>
</evidence>
<dbReference type="OrthoDB" id="3197444at2"/>
<name>A0A2V2YNZ3_9BACL</name>
<organism evidence="1 2">
    <name type="scientific">Paenibacillus cellulosilyticus</name>
    <dbReference type="NCBI Taxonomy" id="375489"/>
    <lineage>
        <taxon>Bacteria</taxon>
        <taxon>Bacillati</taxon>
        <taxon>Bacillota</taxon>
        <taxon>Bacilli</taxon>
        <taxon>Bacillales</taxon>
        <taxon>Paenibacillaceae</taxon>
        <taxon>Paenibacillus</taxon>
    </lineage>
</organism>
<reference evidence="1 2" key="1">
    <citation type="submission" date="2018-05" db="EMBL/GenBank/DDBJ databases">
        <title>Genomic Encyclopedia of Type Strains, Phase III (KMG-III): the genomes of soil and plant-associated and newly described type strains.</title>
        <authorList>
            <person name="Whitman W."/>
        </authorList>
    </citation>
    <scope>NUCLEOTIDE SEQUENCE [LARGE SCALE GENOMIC DNA]</scope>
    <source>
        <strain evidence="1 2">CECT 5696</strain>
    </source>
</reference>
<gene>
    <name evidence="1" type="ORF">DFQ01_12191</name>
</gene>
<dbReference type="InterPro" id="IPR009319">
    <property type="entry name" value="Phage_A118_VSP1"/>
</dbReference>
<dbReference type="AlphaFoldDB" id="A0A2V2YNZ3"/>
<dbReference type="EMBL" id="QGTQ01000021">
    <property type="protein sequence ID" value="PWV97447.1"/>
    <property type="molecule type" value="Genomic_DNA"/>
</dbReference>
<sequence>MKKKRFDLRSIFGQMETDLIKSMKRNLTAHEDEEKKEGFEWTQWQARKLAAIKEYRKRNRKIVDEAMPDVKDTVERTLWGSFKRGAKSVGDAANRIWNRFGFGKRENTPRPVPREDNDDNFFKLNHRRVDALTDSINGDMDNAKHAMLRKMDDVYRQTIYKAQLYHNSGALSLNQAIDMATKDFLDKGIDCITYKDGRKVNIASYAEMALRAAAQRATFAGEGARRQEIGVRTVVVSAHSNCSPLCLPWQGKVYIDDVYSGGTAADGDYPLLSTAMAGGLFHPHCRHNMATFFPGVSKLPQPVDDAKALANYKAEQKQRYMERQIRKYNRREAGSTDPNNQAAAAAKVKEWKGRLKTHLAENDHLKRDSKREKTQLPPLTTKDLIREKASSDAKQLERYKQVLGDRAPASLAEFQRIKYNESERWNQYKGDYRKLNAYEQVVAREPQITSDLQAISESTGMDMVGLEYRLKGKDSYLRKVNSDSKNSGDMAIINDTLSNMNDVIRYTYQADGDKLVGHYEAVVAEMEAKGYTRHKLKNTWDDKRNPYRGVNAVFVSPEGQKFEVQFHTPESFELKNGRMHEIYEEYRLDSTSTERRAELTKEMFSLSSGLKKPKDIDKIK</sequence>
<evidence type="ECO:0000313" key="1">
    <source>
        <dbReference type="EMBL" id="PWV97447.1"/>
    </source>
</evidence>
<dbReference type="Proteomes" id="UP000246635">
    <property type="component" value="Unassembled WGS sequence"/>
</dbReference>
<accession>A0A2V2YNZ3</accession>
<comment type="caution">
    <text evidence="1">The sequence shown here is derived from an EMBL/GenBank/DDBJ whole genome shotgun (WGS) entry which is preliminary data.</text>
</comment>
<protein>
    <submittedName>
        <fullName evidence="1">Minor capsid protein 2</fullName>
    </submittedName>
</protein>